<dbReference type="CDD" id="cd00449">
    <property type="entry name" value="PLPDE_IV"/>
    <property type="match status" value="1"/>
</dbReference>
<evidence type="ECO:0000256" key="8">
    <source>
        <dbReference type="ARBA" id="ARBA00048212"/>
    </source>
</evidence>
<organism evidence="13 14">
    <name type="scientific">Desulfuromusa kysingii</name>
    <dbReference type="NCBI Taxonomy" id="37625"/>
    <lineage>
        <taxon>Bacteria</taxon>
        <taxon>Pseudomonadati</taxon>
        <taxon>Thermodesulfobacteriota</taxon>
        <taxon>Desulfuromonadia</taxon>
        <taxon>Desulfuromonadales</taxon>
        <taxon>Geopsychrobacteraceae</taxon>
        <taxon>Desulfuromusa</taxon>
    </lineage>
</organism>
<dbReference type="Proteomes" id="UP000199409">
    <property type="component" value="Unassembled WGS sequence"/>
</dbReference>
<dbReference type="AlphaFoldDB" id="A0A1H4AXA4"/>
<dbReference type="PROSITE" id="PS00770">
    <property type="entry name" value="AA_TRANSFER_CLASS_4"/>
    <property type="match status" value="1"/>
</dbReference>
<dbReference type="Pfam" id="PF01063">
    <property type="entry name" value="Aminotran_4"/>
    <property type="match status" value="1"/>
</dbReference>
<dbReference type="Gene3D" id="3.30.470.10">
    <property type="match status" value="1"/>
</dbReference>
<comment type="catalytic activity">
    <reaction evidence="8">
        <text>L-valine + 2-oxoglutarate = 3-methyl-2-oxobutanoate + L-glutamate</text>
        <dbReference type="Rhea" id="RHEA:24813"/>
        <dbReference type="ChEBI" id="CHEBI:11851"/>
        <dbReference type="ChEBI" id="CHEBI:16810"/>
        <dbReference type="ChEBI" id="CHEBI:29985"/>
        <dbReference type="ChEBI" id="CHEBI:57762"/>
        <dbReference type="EC" id="2.6.1.42"/>
    </reaction>
</comment>
<dbReference type="GO" id="GO:0005829">
    <property type="term" value="C:cytosol"/>
    <property type="evidence" value="ECO:0007669"/>
    <property type="project" value="TreeGrafter"/>
</dbReference>
<comment type="pathway">
    <text evidence="3">Amino-acid biosynthesis; L-valine biosynthesis; L-valine from pyruvate: step 4/4.</text>
</comment>
<dbReference type="GO" id="GO:0004084">
    <property type="term" value="F:branched-chain-amino-acid transaminase activity"/>
    <property type="evidence" value="ECO:0007669"/>
    <property type="project" value="UniProtKB-EC"/>
</dbReference>
<keyword evidence="13" id="KW-0032">Aminotransferase</keyword>
<comment type="cofactor">
    <cofactor evidence="1 12">
        <name>pyridoxal 5'-phosphate</name>
        <dbReference type="ChEBI" id="CHEBI:597326"/>
    </cofactor>
</comment>
<evidence type="ECO:0000313" key="13">
    <source>
        <dbReference type="EMBL" id="SEA40495.1"/>
    </source>
</evidence>
<evidence type="ECO:0000256" key="5">
    <source>
        <dbReference type="ARBA" id="ARBA00009320"/>
    </source>
</evidence>
<evidence type="ECO:0000256" key="4">
    <source>
        <dbReference type="ARBA" id="ARBA00005072"/>
    </source>
</evidence>
<comment type="similarity">
    <text evidence="5 11">Belongs to the class-IV pyridoxal-phosphate-dependent aminotransferase family.</text>
</comment>
<accession>A0A1H4AXA4</accession>
<comment type="catalytic activity">
    <reaction evidence="9">
        <text>L-isoleucine + 2-oxoglutarate = (S)-3-methyl-2-oxopentanoate + L-glutamate</text>
        <dbReference type="Rhea" id="RHEA:24801"/>
        <dbReference type="ChEBI" id="CHEBI:16810"/>
        <dbReference type="ChEBI" id="CHEBI:29985"/>
        <dbReference type="ChEBI" id="CHEBI:35146"/>
        <dbReference type="ChEBI" id="CHEBI:58045"/>
        <dbReference type="EC" id="2.6.1.42"/>
    </reaction>
</comment>
<evidence type="ECO:0000313" key="14">
    <source>
        <dbReference type="Proteomes" id="UP000199409"/>
    </source>
</evidence>
<gene>
    <name evidence="13" type="ORF">SAMN05660420_02023</name>
</gene>
<protein>
    <recommendedName>
        <fullName evidence="6">branched-chain-amino-acid transaminase</fullName>
        <ecNumber evidence="6">2.6.1.42</ecNumber>
    </recommendedName>
</protein>
<evidence type="ECO:0000256" key="11">
    <source>
        <dbReference type="RuleBase" id="RU004106"/>
    </source>
</evidence>
<evidence type="ECO:0000256" key="3">
    <source>
        <dbReference type="ARBA" id="ARBA00004931"/>
    </source>
</evidence>
<evidence type="ECO:0000256" key="1">
    <source>
        <dbReference type="ARBA" id="ARBA00001933"/>
    </source>
</evidence>
<proteinExistence type="inferred from homology"/>
<comment type="catalytic activity">
    <reaction evidence="10">
        <text>L-leucine + 2-oxoglutarate = 4-methyl-2-oxopentanoate + L-glutamate</text>
        <dbReference type="Rhea" id="RHEA:18321"/>
        <dbReference type="ChEBI" id="CHEBI:16810"/>
        <dbReference type="ChEBI" id="CHEBI:17865"/>
        <dbReference type="ChEBI" id="CHEBI:29985"/>
        <dbReference type="ChEBI" id="CHEBI:57427"/>
        <dbReference type="EC" id="2.6.1.42"/>
    </reaction>
</comment>
<keyword evidence="13" id="KW-0808">Transferase</keyword>
<dbReference type="Gene3D" id="3.20.10.10">
    <property type="entry name" value="D-amino Acid Aminotransferase, subunit A, domain 2"/>
    <property type="match status" value="1"/>
</dbReference>
<comment type="pathway">
    <text evidence="4">Amino-acid biosynthesis; L-leucine biosynthesis; L-leucine from 3-methyl-2-oxobutanoate: step 4/4.</text>
</comment>
<dbReference type="InterPro" id="IPR036038">
    <property type="entry name" value="Aminotransferase-like"/>
</dbReference>
<dbReference type="SUPFAM" id="SSF56752">
    <property type="entry name" value="D-aminoacid aminotransferase-like PLP-dependent enzymes"/>
    <property type="match status" value="1"/>
</dbReference>
<dbReference type="InterPro" id="IPR001544">
    <property type="entry name" value="Aminotrans_IV"/>
</dbReference>
<dbReference type="GO" id="GO:0008652">
    <property type="term" value="P:amino acid biosynthetic process"/>
    <property type="evidence" value="ECO:0007669"/>
    <property type="project" value="UniProtKB-ARBA"/>
</dbReference>
<dbReference type="InterPro" id="IPR050571">
    <property type="entry name" value="Class-IV_PLP-Dep_Aminotrnsfr"/>
</dbReference>
<keyword evidence="7 12" id="KW-0663">Pyridoxal phosphate</keyword>
<keyword evidence="14" id="KW-1185">Reference proteome</keyword>
<dbReference type="EC" id="2.6.1.42" evidence="6"/>
<dbReference type="PANTHER" id="PTHR42743">
    <property type="entry name" value="AMINO-ACID AMINOTRANSFERASE"/>
    <property type="match status" value="1"/>
</dbReference>
<dbReference type="EMBL" id="FNQN01000005">
    <property type="protein sequence ID" value="SEA40495.1"/>
    <property type="molecule type" value="Genomic_DNA"/>
</dbReference>
<evidence type="ECO:0000256" key="7">
    <source>
        <dbReference type="ARBA" id="ARBA00022898"/>
    </source>
</evidence>
<dbReference type="PANTHER" id="PTHR42743:SF11">
    <property type="entry name" value="AMINODEOXYCHORISMATE LYASE"/>
    <property type="match status" value="1"/>
</dbReference>
<evidence type="ECO:0000256" key="9">
    <source>
        <dbReference type="ARBA" id="ARBA00048798"/>
    </source>
</evidence>
<dbReference type="OrthoDB" id="9805628at2"/>
<evidence type="ECO:0000256" key="2">
    <source>
        <dbReference type="ARBA" id="ARBA00004824"/>
    </source>
</evidence>
<sequence length="287" mass="32666">MSDVYLNGKFVNSDLAKVSVFDQGFLYGDGIFESFRSVKGKLYQFSKHYQRLVQSAEALSYPLAFTQQQLEEILLTLCERNGWKNAYYRITITRGKGQIGFQRDMDNDLTCFIVGREFQGLDDEYYQQGIKVKVAQTRRNAPEAISPKIKSISNLNSLLGKLEAKALGTFEVIMLNNKEHICEGSASNIFWTRDQWVFTPGASTGLLEGVTRSTIMRLCEEELNLRVISGEFKLQDLQFSDEVFITSTSLEVIPVVQVDAFTINQGQVGPIAKRLRQELHRDMEKRS</sequence>
<dbReference type="GO" id="GO:0046394">
    <property type="term" value="P:carboxylic acid biosynthetic process"/>
    <property type="evidence" value="ECO:0007669"/>
    <property type="project" value="UniProtKB-ARBA"/>
</dbReference>
<dbReference type="InterPro" id="IPR043131">
    <property type="entry name" value="BCAT-like_N"/>
</dbReference>
<dbReference type="FunFam" id="3.20.10.10:FF:000002">
    <property type="entry name" value="D-alanine aminotransferase"/>
    <property type="match status" value="1"/>
</dbReference>
<dbReference type="STRING" id="37625.SAMN05660420_02023"/>
<evidence type="ECO:0000256" key="10">
    <source>
        <dbReference type="ARBA" id="ARBA00049229"/>
    </source>
</evidence>
<name>A0A1H4AXA4_9BACT</name>
<comment type="pathway">
    <text evidence="2">Amino-acid biosynthesis; L-isoleucine biosynthesis; L-isoleucine from 2-oxobutanoate: step 4/4.</text>
</comment>
<evidence type="ECO:0000256" key="6">
    <source>
        <dbReference type="ARBA" id="ARBA00013053"/>
    </source>
</evidence>
<dbReference type="RefSeq" id="WP_092347659.1">
    <property type="nucleotide sequence ID" value="NZ_FNQN01000005.1"/>
</dbReference>
<evidence type="ECO:0000256" key="12">
    <source>
        <dbReference type="RuleBase" id="RU004516"/>
    </source>
</evidence>
<reference evidence="13 14" key="1">
    <citation type="submission" date="2016-10" db="EMBL/GenBank/DDBJ databases">
        <authorList>
            <person name="de Groot N.N."/>
        </authorList>
    </citation>
    <scope>NUCLEOTIDE SEQUENCE [LARGE SCALE GENOMIC DNA]</scope>
    <source>
        <strain evidence="13 14">DSM 7343</strain>
    </source>
</reference>
<dbReference type="InterPro" id="IPR018300">
    <property type="entry name" value="Aminotrans_IV_CS"/>
</dbReference>
<dbReference type="InterPro" id="IPR043132">
    <property type="entry name" value="BCAT-like_C"/>
</dbReference>